<proteinExistence type="predicted"/>
<dbReference type="AlphaFoldDB" id="A0A8R1WJ58"/>
<reference evidence="4" key="1">
    <citation type="journal article" date="2008" name="Insect Biochem. Mol. Biol.">
        <title>The genome of a lepidopteran model insect, the silkworm Bombyx mori.</title>
        <authorList>
            <consortium name="International Silkworm Genome Consortium"/>
        </authorList>
    </citation>
    <scope>NUCLEOTIDE SEQUENCE [LARGE SCALE GENOMIC DNA]</scope>
    <source>
        <strain evidence="4">p50T</strain>
    </source>
</reference>
<dbReference type="KEGG" id="bmor:101742220"/>
<feature type="region of interest" description="Disordered" evidence="1">
    <location>
        <begin position="349"/>
        <end position="373"/>
    </location>
</feature>
<evidence type="ECO:0000256" key="2">
    <source>
        <dbReference type="SAM" id="SignalP"/>
    </source>
</evidence>
<reference evidence="3" key="2">
    <citation type="submission" date="2022-06" db="UniProtKB">
        <authorList>
            <consortium name="EnsemblMetazoa"/>
        </authorList>
    </citation>
    <scope>IDENTIFICATION</scope>
    <source>
        <strain evidence="3">p50T (Dazao)</strain>
    </source>
</reference>
<feature type="compositionally biased region" description="Polar residues" evidence="1">
    <location>
        <begin position="122"/>
        <end position="131"/>
    </location>
</feature>
<feature type="region of interest" description="Disordered" evidence="1">
    <location>
        <begin position="440"/>
        <end position="469"/>
    </location>
</feature>
<keyword evidence="2" id="KW-0732">Signal</keyword>
<evidence type="ECO:0000313" key="3">
    <source>
        <dbReference type="EnsemblMetazoa" id="XP_004929009.2"/>
    </source>
</evidence>
<feature type="compositionally biased region" description="Basic and acidic residues" evidence="1">
    <location>
        <begin position="109"/>
        <end position="120"/>
    </location>
</feature>
<sequence length="658" mass="73289">MAWIVQLILACLFSLNVSCHFYRINNAVRTPETPFRNSDPVNYLQKLLYGYGTGYDYYDEDFPGGSYNIPDLGDLIIERRNHKVPHDLRNVENPSQRPEHRDPQDYTALNERKSQDKHTENLIPNLTNSHKSYGYTGIDKDESIVSQDKVAFTNDNGNLYQSKESRSENSGTSTQDTVPKIIYVQTDGLQDNQLYQVAGSSGDSIIMSRAQTNKGPLYYIVKSNNFNAANNLEQSTILPQTSALNNDASYIIRYANKQPNEFSNVPNNNDDTSNMNFGSQNSNHQSTHNTIRSDKNNPTVDNFFTNANGNRKKEELDLNQSYKNPSNYEKQNIQPIILVLANPYMNRPSSDMSTTNPKKGQTFNNKPNRGEILNTDKNVKRGEHLNTEENLQNSAEGDNDLEDDVMKSIIAALEDLPAITDQDFKVIKIITNNAPTENSKNSIQLNRDAGNTENPMSSDEISTESSVKQNVPTIRNRANGIVNNNSVLDGKNVDNPANVRSNTLDTPFQVDDGTELYRIISIASEKDLNDLRKYITVNGKGPSNEKVHIGDTINTPLKYQSEDTLDTQKTANTSDASGVMNSISKENIASNVETKPLVEKLPTTNANTASIEESKIMGVLANARAFGKSSSSFGDKVEDIDGYVVQPAVMITSFKDNN</sequence>
<feature type="chain" id="PRO_5035827199" description="Cuticle protein" evidence="2">
    <location>
        <begin position="20"/>
        <end position="658"/>
    </location>
</feature>
<dbReference type="Proteomes" id="UP000005204">
    <property type="component" value="Unassembled WGS sequence"/>
</dbReference>
<feature type="region of interest" description="Disordered" evidence="1">
    <location>
        <begin position="155"/>
        <end position="175"/>
    </location>
</feature>
<feature type="region of interest" description="Disordered" evidence="1">
    <location>
        <begin position="485"/>
        <end position="506"/>
    </location>
</feature>
<accession>A0A8R1WJ58</accession>
<evidence type="ECO:0008006" key="5">
    <source>
        <dbReference type="Google" id="ProtNLM"/>
    </source>
</evidence>
<keyword evidence="4" id="KW-1185">Reference proteome</keyword>
<evidence type="ECO:0000313" key="4">
    <source>
        <dbReference type="Proteomes" id="UP000005204"/>
    </source>
</evidence>
<feature type="region of interest" description="Disordered" evidence="1">
    <location>
        <begin position="109"/>
        <end position="134"/>
    </location>
</feature>
<organism evidence="3 4">
    <name type="scientific">Bombyx mori</name>
    <name type="common">Silk moth</name>
    <dbReference type="NCBI Taxonomy" id="7091"/>
    <lineage>
        <taxon>Eukaryota</taxon>
        <taxon>Metazoa</taxon>
        <taxon>Ecdysozoa</taxon>
        <taxon>Arthropoda</taxon>
        <taxon>Hexapoda</taxon>
        <taxon>Insecta</taxon>
        <taxon>Pterygota</taxon>
        <taxon>Neoptera</taxon>
        <taxon>Endopterygota</taxon>
        <taxon>Lepidoptera</taxon>
        <taxon>Glossata</taxon>
        <taxon>Ditrysia</taxon>
        <taxon>Bombycoidea</taxon>
        <taxon>Bombycidae</taxon>
        <taxon>Bombycinae</taxon>
        <taxon>Bombyx</taxon>
    </lineage>
</organism>
<dbReference type="GeneID" id="101742220"/>
<evidence type="ECO:0000256" key="1">
    <source>
        <dbReference type="SAM" id="MobiDB-lite"/>
    </source>
</evidence>
<protein>
    <recommendedName>
        <fullName evidence="5">Cuticle protein</fullName>
    </recommendedName>
</protein>
<feature type="signal peptide" evidence="2">
    <location>
        <begin position="1"/>
        <end position="19"/>
    </location>
</feature>
<dbReference type="EnsemblMetazoa" id="XM_004928952.4">
    <property type="protein sequence ID" value="XP_004929009.2"/>
    <property type="gene ID" value="LOC101742220"/>
</dbReference>
<name>A0A8R1WJ58_BOMMO</name>
<dbReference type="RefSeq" id="XP_004929009.2">
    <property type="nucleotide sequence ID" value="XM_004928952.5"/>
</dbReference>
<feature type="compositionally biased region" description="Polar residues" evidence="1">
    <location>
        <begin position="349"/>
        <end position="367"/>
    </location>
</feature>